<feature type="domain" description="Mur ligase N-terminal catalytic" evidence="16">
    <location>
        <begin position="18"/>
        <end position="113"/>
    </location>
</feature>
<evidence type="ECO:0000256" key="6">
    <source>
        <dbReference type="ARBA" id="ARBA00022618"/>
    </source>
</evidence>
<evidence type="ECO:0000256" key="1">
    <source>
        <dbReference type="ARBA" id="ARBA00004496"/>
    </source>
</evidence>
<evidence type="ECO:0000313" key="19">
    <source>
        <dbReference type="EMBL" id="RZU12027.1"/>
    </source>
</evidence>
<dbReference type="InterPro" id="IPR013221">
    <property type="entry name" value="Mur_ligase_cen"/>
</dbReference>
<dbReference type="Pfam" id="PF01225">
    <property type="entry name" value="Mur_ligase"/>
    <property type="match status" value="1"/>
</dbReference>
<evidence type="ECO:0000256" key="14">
    <source>
        <dbReference type="HAMAP-Rule" id="MF_00046"/>
    </source>
</evidence>
<dbReference type="EC" id="6.3.2.8" evidence="3 14"/>
<dbReference type="NCBIfam" id="TIGR01082">
    <property type="entry name" value="murC"/>
    <property type="match status" value="1"/>
</dbReference>
<evidence type="ECO:0000256" key="9">
    <source>
        <dbReference type="ARBA" id="ARBA00022960"/>
    </source>
</evidence>
<accession>A0A4Q7WP42</accession>
<dbReference type="SUPFAM" id="SSF51984">
    <property type="entry name" value="MurCD N-terminal domain"/>
    <property type="match status" value="1"/>
</dbReference>
<evidence type="ECO:0000256" key="2">
    <source>
        <dbReference type="ARBA" id="ARBA00004752"/>
    </source>
</evidence>
<dbReference type="RefSeq" id="WP_130446665.1">
    <property type="nucleotide sequence ID" value="NZ_SHKR01000014.1"/>
</dbReference>
<comment type="caution">
    <text evidence="19">The sequence shown here is derived from an EMBL/GenBank/DDBJ whole genome shotgun (WGS) entry which is preliminary data.</text>
</comment>
<feature type="domain" description="Mur ligase C-terminal" evidence="17">
    <location>
        <begin position="324"/>
        <end position="454"/>
    </location>
</feature>
<dbReference type="GO" id="GO:0051301">
    <property type="term" value="P:cell division"/>
    <property type="evidence" value="ECO:0007669"/>
    <property type="project" value="UniProtKB-KW"/>
</dbReference>
<dbReference type="Pfam" id="PF02875">
    <property type="entry name" value="Mur_ligase_C"/>
    <property type="match status" value="1"/>
</dbReference>
<comment type="function">
    <text evidence="14">Cell wall formation.</text>
</comment>
<dbReference type="InterPro" id="IPR000713">
    <property type="entry name" value="Mur_ligase_N"/>
</dbReference>
<comment type="subcellular location">
    <subcellularLocation>
        <location evidence="1 14">Cytoplasm</location>
    </subcellularLocation>
</comment>
<dbReference type="InterPro" id="IPR050061">
    <property type="entry name" value="MurCDEF_pg_biosynth"/>
</dbReference>
<keyword evidence="20" id="KW-1185">Reference proteome</keyword>
<evidence type="ECO:0000259" key="18">
    <source>
        <dbReference type="Pfam" id="PF08245"/>
    </source>
</evidence>
<evidence type="ECO:0000256" key="5">
    <source>
        <dbReference type="ARBA" id="ARBA00022598"/>
    </source>
</evidence>
<keyword evidence="4 14" id="KW-0963">Cytoplasm</keyword>
<dbReference type="InterPro" id="IPR036565">
    <property type="entry name" value="Mur-like_cat_sf"/>
</dbReference>
<gene>
    <name evidence="14" type="primary">murC</name>
    <name evidence="19" type="ORF">EV645_5288</name>
</gene>
<keyword evidence="7 14" id="KW-0547">Nucleotide-binding</keyword>
<dbReference type="GO" id="GO:0008763">
    <property type="term" value="F:UDP-N-acetylmuramate-L-alanine ligase activity"/>
    <property type="evidence" value="ECO:0007669"/>
    <property type="project" value="UniProtKB-UniRule"/>
</dbReference>
<evidence type="ECO:0000256" key="4">
    <source>
        <dbReference type="ARBA" id="ARBA00022490"/>
    </source>
</evidence>
<dbReference type="GO" id="GO:0009252">
    <property type="term" value="P:peptidoglycan biosynthetic process"/>
    <property type="evidence" value="ECO:0007669"/>
    <property type="project" value="UniProtKB-UniRule"/>
</dbReference>
<evidence type="ECO:0000256" key="13">
    <source>
        <dbReference type="ARBA" id="ARBA00047833"/>
    </source>
</evidence>
<dbReference type="Gene3D" id="3.40.1190.10">
    <property type="entry name" value="Mur-like, catalytic domain"/>
    <property type="match status" value="1"/>
</dbReference>
<dbReference type="GO" id="GO:0005737">
    <property type="term" value="C:cytoplasm"/>
    <property type="evidence" value="ECO:0007669"/>
    <property type="project" value="UniProtKB-SubCell"/>
</dbReference>
<protein>
    <recommendedName>
        <fullName evidence="3 14">UDP-N-acetylmuramate--L-alanine ligase</fullName>
        <ecNumber evidence="3 14">6.3.2.8</ecNumber>
    </recommendedName>
    <alternativeName>
        <fullName evidence="14">UDP-N-acetylmuramoyl-L-alanine synthetase</fullName>
    </alternativeName>
</protein>
<keyword evidence="10 14" id="KW-0573">Peptidoglycan synthesis</keyword>
<dbReference type="SUPFAM" id="SSF53244">
    <property type="entry name" value="MurD-like peptide ligases, peptide-binding domain"/>
    <property type="match status" value="1"/>
</dbReference>
<dbReference type="InterPro" id="IPR004101">
    <property type="entry name" value="Mur_ligase_C"/>
</dbReference>
<dbReference type="PANTHER" id="PTHR43445">
    <property type="entry name" value="UDP-N-ACETYLMURAMATE--L-ALANINE LIGASE-RELATED"/>
    <property type="match status" value="1"/>
</dbReference>
<dbReference type="GO" id="GO:0008360">
    <property type="term" value="P:regulation of cell shape"/>
    <property type="evidence" value="ECO:0007669"/>
    <property type="project" value="UniProtKB-KW"/>
</dbReference>
<keyword evidence="12 14" id="KW-0961">Cell wall biogenesis/degradation</keyword>
<dbReference type="Gene3D" id="3.40.50.720">
    <property type="entry name" value="NAD(P)-binding Rossmann-like Domain"/>
    <property type="match status" value="1"/>
</dbReference>
<evidence type="ECO:0000256" key="12">
    <source>
        <dbReference type="ARBA" id="ARBA00023316"/>
    </source>
</evidence>
<feature type="domain" description="Mur ligase central" evidence="18">
    <location>
        <begin position="120"/>
        <end position="301"/>
    </location>
</feature>
<keyword evidence="6 14" id="KW-0132">Cell division</keyword>
<evidence type="ECO:0000256" key="15">
    <source>
        <dbReference type="SAM" id="MobiDB-lite"/>
    </source>
</evidence>
<proteinExistence type="inferred from homology"/>
<organism evidence="19 20">
    <name type="scientific">Kribbella rubisoli</name>
    <dbReference type="NCBI Taxonomy" id="3075929"/>
    <lineage>
        <taxon>Bacteria</taxon>
        <taxon>Bacillati</taxon>
        <taxon>Actinomycetota</taxon>
        <taxon>Actinomycetes</taxon>
        <taxon>Propionibacteriales</taxon>
        <taxon>Kribbellaceae</taxon>
        <taxon>Kribbella</taxon>
    </lineage>
</organism>
<name>A0A4Q7WP42_9ACTN</name>
<dbReference type="UniPathway" id="UPA00219"/>
<evidence type="ECO:0000313" key="20">
    <source>
        <dbReference type="Proteomes" id="UP000292027"/>
    </source>
</evidence>
<dbReference type="AlphaFoldDB" id="A0A4Q7WP42"/>
<evidence type="ECO:0000256" key="8">
    <source>
        <dbReference type="ARBA" id="ARBA00022840"/>
    </source>
</evidence>
<dbReference type="Proteomes" id="UP000292027">
    <property type="component" value="Unassembled WGS sequence"/>
</dbReference>
<comment type="catalytic activity">
    <reaction evidence="13 14">
        <text>UDP-N-acetyl-alpha-D-muramate + L-alanine + ATP = UDP-N-acetyl-alpha-D-muramoyl-L-alanine + ADP + phosphate + H(+)</text>
        <dbReference type="Rhea" id="RHEA:23372"/>
        <dbReference type="ChEBI" id="CHEBI:15378"/>
        <dbReference type="ChEBI" id="CHEBI:30616"/>
        <dbReference type="ChEBI" id="CHEBI:43474"/>
        <dbReference type="ChEBI" id="CHEBI:57972"/>
        <dbReference type="ChEBI" id="CHEBI:70757"/>
        <dbReference type="ChEBI" id="CHEBI:83898"/>
        <dbReference type="ChEBI" id="CHEBI:456216"/>
        <dbReference type="EC" id="6.3.2.8"/>
    </reaction>
</comment>
<dbReference type="OrthoDB" id="9804126at2"/>
<feature type="binding site" evidence="14">
    <location>
        <begin position="122"/>
        <end position="128"/>
    </location>
    <ligand>
        <name>ATP</name>
        <dbReference type="ChEBI" id="CHEBI:30616"/>
    </ligand>
</feature>
<evidence type="ECO:0000256" key="11">
    <source>
        <dbReference type="ARBA" id="ARBA00023306"/>
    </source>
</evidence>
<dbReference type="InterPro" id="IPR005758">
    <property type="entry name" value="UDP-N-AcMur_Ala_ligase_MurC"/>
</dbReference>
<reference evidence="19 20" key="1">
    <citation type="journal article" date="2015" name="Stand. Genomic Sci.">
        <title>Genomic Encyclopedia of Bacterial and Archaeal Type Strains, Phase III: the genomes of soil and plant-associated and newly described type strains.</title>
        <authorList>
            <person name="Whitman W.B."/>
            <person name="Woyke T."/>
            <person name="Klenk H.P."/>
            <person name="Zhou Y."/>
            <person name="Lilburn T.G."/>
            <person name="Beck B.J."/>
            <person name="De Vos P."/>
            <person name="Vandamme P."/>
            <person name="Eisen J.A."/>
            <person name="Garrity G."/>
            <person name="Hugenholtz P."/>
            <person name="Kyrpides N.C."/>
        </authorList>
    </citation>
    <scope>NUCLEOTIDE SEQUENCE [LARGE SCALE GENOMIC DNA]</scope>
    <source>
        <strain evidence="19 20">VKM Ac-2540</strain>
    </source>
</reference>
<keyword evidence="11 14" id="KW-0131">Cell cycle</keyword>
<evidence type="ECO:0000256" key="10">
    <source>
        <dbReference type="ARBA" id="ARBA00022984"/>
    </source>
</evidence>
<dbReference type="GO" id="GO:0005524">
    <property type="term" value="F:ATP binding"/>
    <property type="evidence" value="ECO:0007669"/>
    <property type="project" value="UniProtKB-UniRule"/>
</dbReference>
<dbReference type="HAMAP" id="MF_00046">
    <property type="entry name" value="MurC"/>
    <property type="match status" value="1"/>
</dbReference>
<evidence type="ECO:0000256" key="3">
    <source>
        <dbReference type="ARBA" id="ARBA00012211"/>
    </source>
</evidence>
<comment type="pathway">
    <text evidence="2 14">Cell wall biogenesis; peptidoglycan biosynthesis.</text>
</comment>
<dbReference type="Pfam" id="PF08245">
    <property type="entry name" value="Mur_ligase_M"/>
    <property type="match status" value="1"/>
</dbReference>
<dbReference type="SUPFAM" id="SSF53623">
    <property type="entry name" value="MurD-like peptide ligases, catalytic domain"/>
    <property type="match status" value="1"/>
</dbReference>
<sequence>MIVTAPDTLLPAEKLGRVHFVGIGGAGMSGIARIMASRGIEVSGSDAKDGKVLAALRALGATCWVGHAAEHVKDVDTVVVSTAIRETNPEVVAARAAGIPILPRAAALASVMVGRRTLAVAGTHGKTTTTSMLTVALQHCGADPSYAIGGNLNESGSNAHDGTGDLFVAEADESDKSFLTYTPEVSIVTSVEPDHLDNYGTEANYRQAFVEFCDRVQPEGFMVICQDDAGARRLAEYARDRGIDVRTYGESEDADLHVTEITATGATQSFVPVYHGRKLPVVNLQQAGKHNVLNASAALTVGLGLGFSAVDLAEGLAAFTGTGRRFEFKGLEDGVRVFDSYAHHPTELAVDLTAARQVAGEGRVIACFQPHLFSRTRIFAKEFSEALALADEVVVMDVFAAREDPEPGVTGALIANHVPLKPDQVRFEPSWSAVPQLVADLAEPGDLVVTLGAGDVTLIGPEVVGLLAERASAGGSTREPAESTPVAVVE</sequence>
<keyword evidence="9 14" id="KW-0133">Cell shape</keyword>
<dbReference type="Gene3D" id="3.90.190.20">
    <property type="entry name" value="Mur ligase, C-terminal domain"/>
    <property type="match status" value="1"/>
</dbReference>
<dbReference type="InterPro" id="IPR036615">
    <property type="entry name" value="Mur_ligase_C_dom_sf"/>
</dbReference>
<dbReference type="EMBL" id="SHKR01000014">
    <property type="protein sequence ID" value="RZU12027.1"/>
    <property type="molecule type" value="Genomic_DNA"/>
</dbReference>
<evidence type="ECO:0000259" key="16">
    <source>
        <dbReference type="Pfam" id="PF01225"/>
    </source>
</evidence>
<feature type="region of interest" description="Disordered" evidence="15">
    <location>
        <begin position="471"/>
        <end position="490"/>
    </location>
</feature>
<keyword evidence="8 14" id="KW-0067">ATP-binding</keyword>
<dbReference type="PANTHER" id="PTHR43445:SF3">
    <property type="entry name" value="UDP-N-ACETYLMURAMATE--L-ALANINE LIGASE"/>
    <property type="match status" value="1"/>
</dbReference>
<evidence type="ECO:0000256" key="7">
    <source>
        <dbReference type="ARBA" id="ARBA00022741"/>
    </source>
</evidence>
<comment type="similarity">
    <text evidence="14">Belongs to the MurCDEF family.</text>
</comment>
<dbReference type="GO" id="GO:0071555">
    <property type="term" value="P:cell wall organization"/>
    <property type="evidence" value="ECO:0007669"/>
    <property type="project" value="UniProtKB-KW"/>
</dbReference>
<evidence type="ECO:0000259" key="17">
    <source>
        <dbReference type="Pfam" id="PF02875"/>
    </source>
</evidence>
<keyword evidence="5 14" id="KW-0436">Ligase</keyword>